<accession>A0ABS9K468</accession>
<comment type="caution">
    <text evidence="1">The sequence shown here is derived from an EMBL/GenBank/DDBJ whole genome shotgun (WGS) entry which is preliminary data.</text>
</comment>
<protein>
    <recommendedName>
        <fullName evidence="3">STAS domain-containing protein</fullName>
    </recommendedName>
</protein>
<evidence type="ECO:0000313" key="2">
    <source>
        <dbReference type="Proteomes" id="UP001165384"/>
    </source>
</evidence>
<evidence type="ECO:0000313" key="1">
    <source>
        <dbReference type="EMBL" id="MCG2577854.1"/>
    </source>
</evidence>
<dbReference type="Proteomes" id="UP001165384">
    <property type="component" value="Unassembled WGS sequence"/>
</dbReference>
<reference evidence="1" key="1">
    <citation type="submission" date="2022-01" db="EMBL/GenBank/DDBJ databases">
        <authorList>
            <person name="Jo J.-H."/>
            <person name="Im W.-T."/>
        </authorList>
    </citation>
    <scope>NUCLEOTIDE SEQUENCE</scope>
    <source>
        <strain evidence="1">XY25</strain>
    </source>
</reference>
<proteinExistence type="predicted"/>
<dbReference type="RefSeq" id="WP_275711184.1">
    <property type="nucleotide sequence ID" value="NZ_JAKLTN010000002.1"/>
</dbReference>
<gene>
    <name evidence="1" type="ORF">LZ012_12725</name>
</gene>
<sequence>MAGFDHYAQDSSEIEAEMIRKGVVLGIDWSDQAALRMLAKEALDHLSRDVSIAATAPVDYKLMAKVDLFGLAGLMLKTMTKSADQGIESHGGPAWKAFAQALWAEKELRSKS</sequence>
<evidence type="ECO:0008006" key="3">
    <source>
        <dbReference type="Google" id="ProtNLM"/>
    </source>
</evidence>
<keyword evidence="2" id="KW-1185">Reference proteome</keyword>
<name>A0ABS9K468_9RHOO</name>
<organism evidence="1 2">
    <name type="scientific">Dechloromonas hankyongensis</name>
    <dbReference type="NCBI Taxonomy" id="2908002"/>
    <lineage>
        <taxon>Bacteria</taxon>
        <taxon>Pseudomonadati</taxon>
        <taxon>Pseudomonadota</taxon>
        <taxon>Betaproteobacteria</taxon>
        <taxon>Rhodocyclales</taxon>
        <taxon>Azonexaceae</taxon>
        <taxon>Dechloromonas</taxon>
    </lineage>
</organism>
<dbReference type="EMBL" id="JAKLTN010000002">
    <property type="protein sequence ID" value="MCG2577854.1"/>
    <property type="molecule type" value="Genomic_DNA"/>
</dbReference>